<keyword evidence="1" id="KW-1133">Transmembrane helix</keyword>
<feature type="transmembrane region" description="Helical" evidence="1">
    <location>
        <begin position="96"/>
        <end position="118"/>
    </location>
</feature>
<dbReference type="Proteomes" id="UP000198362">
    <property type="component" value="Unassembled WGS sequence"/>
</dbReference>
<sequence>MALGVVFSNPLLIAPFGSTCMMIFGAPETPFARPRNVLGGHLICTATGLAALEWLGDRAWVAAIAVGVAMGLMKLTRTFHPPAGGDPIVVILSSPAWLFVVVPVLLGCVTLICVAFVFHKLSKRASYPLW</sequence>
<keyword evidence="1" id="KW-0812">Transmembrane</keyword>
<reference evidence="3 4" key="1">
    <citation type="submission" date="2017-06" db="EMBL/GenBank/DDBJ databases">
        <authorList>
            <person name="Kim H.J."/>
            <person name="Triplett B.A."/>
        </authorList>
    </citation>
    <scope>NUCLEOTIDE SEQUENCE [LARGE SCALE GENOMIC DNA]</scope>
    <source>
        <strain evidence="3 4">CGMCC 4.5593</strain>
    </source>
</reference>
<dbReference type="EMBL" id="FZPH01000012">
    <property type="protein sequence ID" value="SNT60941.1"/>
    <property type="molecule type" value="Genomic_DNA"/>
</dbReference>
<name>A0A239P1D2_9ACTN</name>
<keyword evidence="4" id="KW-1185">Reference proteome</keyword>
<dbReference type="InterPro" id="IPR058581">
    <property type="entry name" value="TM_HPP"/>
</dbReference>
<evidence type="ECO:0000256" key="1">
    <source>
        <dbReference type="SAM" id="Phobius"/>
    </source>
</evidence>
<protein>
    <submittedName>
        <fullName evidence="3">HPP family protein</fullName>
    </submittedName>
</protein>
<dbReference type="PANTHER" id="PTHR33741">
    <property type="entry name" value="TRANSMEMBRANE PROTEIN DDB_G0269096-RELATED"/>
    <property type="match status" value="1"/>
</dbReference>
<evidence type="ECO:0000313" key="4">
    <source>
        <dbReference type="Proteomes" id="UP000198362"/>
    </source>
</evidence>
<keyword evidence="1" id="KW-0472">Membrane</keyword>
<dbReference type="AlphaFoldDB" id="A0A239P1D2"/>
<evidence type="ECO:0000259" key="2">
    <source>
        <dbReference type="Pfam" id="PF04982"/>
    </source>
</evidence>
<accession>A0A239P1D2</accession>
<evidence type="ECO:0000313" key="3">
    <source>
        <dbReference type="EMBL" id="SNT60941.1"/>
    </source>
</evidence>
<dbReference type="PANTHER" id="PTHR33741:SF5">
    <property type="entry name" value="TRANSMEMBRANE PROTEIN DDB_G0269096-RELATED"/>
    <property type="match status" value="1"/>
</dbReference>
<proteinExistence type="predicted"/>
<dbReference type="Pfam" id="PF04982">
    <property type="entry name" value="TM_HPP"/>
    <property type="match status" value="1"/>
</dbReference>
<feature type="transmembrane region" description="Helical" evidence="1">
    <location>
        <begin position="59"/>
        <end position="76"/>
    </location>
</feature>
<feature type="domain" description="HPP transmembrane region" evidence="2">
    <location>
        <begin position="8"/>
        <end position="128"/>
    </location>
</feature>
<gene>
    <name evidence="3" type="ORF">SAMN05421812_112252</name>
</gene>
<organism evidence="3 4">
    <name type="scientific">Asanoa hainanensis</name>
    <dbReference type="NCBI Taxonomy" id="560556"/>
    <lineage>
        <taxon>Bacteria</taxon>
        <taxon>Bacillati</taxon>
        <taxon>Actinomycetota</taxon>
        <taxon>Actinomycetes</taxon>
        <taxon>Micromonosporales</taxon>
        <taxon>Micromonosporaceae</taxon>
        <taxon>Asanoa</taxon>
    </lineage>
</organism>
<feature type="transmembrane region" description="Helical" evidence="1">
    <location>
        <begin position="6"/>
        <end position="26"/>
    </location>
</feature>
<dbReference type="InterPro" id="IPR007065">
    <property type="entry name" value="HPP"/>
</dbReference>